<evidence type="ECO:0000256" key="4">
    <source>
        <dbReference type="ARBA" id="ARBA00022553"/>
    </source>
</evidence>
<dbReference type="Proteomes" id="UP000186015">
    <property type="component" value="Unassembled WGS sequence"/>
</dbReference>
<keyword evidence="8" id="KW-0472">Membrane</keyword>
<comment type="subcellular location">
    <subcellularLocation>
        <location evidence="2">Membrane</location>
    </subcellularLocation>
</comment>
<proteinExistence type="predicted"/>
<keyword evidence="5" id="KW-0808">Transferase</keyword>
<dbReference type="PANTHER" id="PTHR45453:SF1">
    <property type="entry name" value="PHOSPHATE REGULON SENSOR PROTEIN PHOR"/>
    <property type="match status" value="1"/>
</dbReference>
<dbReference type="InterPro" id="IPR036890">
    <property type="entry name" value="HATPase_C_sf"/>
</dbReference>
<dbReference type="InterPro" id="IPR036097">
    <property type="entry name" value="HisK_dim/P_sf"/>
</dbReference>
<feature type="transmembrane region" description="Helical" evidence="8">
    <location>
        <begin position="9"/>
        <end position="31"/>
    </location>
</feature>
<dbReference type="PROSITE" id="PS50109">
    <property type="entry name" value="HIS_KIN"/>
    <property type="match status" value="1"/>
</dbReference>
<dbReference type="GO" id="GO:0016036">
    <property type="term" value="P:cellular response to phosphate starvation"/>
    <property type="evidence" value="ECO:0007669"/>
    <property type="project" value="TreeGrafter"/>
</dbReference>
<comment type="catalytic activity">
    <reaction evidence="1">
        <text>ATP + protein L-histidine = ADP + protein N-phospho-L-histidine.</text>
        <dbReference type="EC" id="2.7.13.3"/>
    </reaction>
</comment>
<dbReference type="GO" id="GO:0005886">
    <property type="term" value="C:plasma membrane"/>
    <property type="evidence" value="ECO:0007669"/>
    <property type="project" value="TreeGrafter"/>
</dbReference>
<evidence type="ECO:0000256" key="5">
    <source>
        <dbReference type="ARBA" id="ARBA00022679"/>
    </source>
</evidence>
<dbReference type="RefSeq" id="WP_074834100.1">
    <property type="nucleotide sequence ID" value="NZ_FOAT01000011.1"/>
</dbReference>
<dbReference type="PANTHER" id="PTHR45453">
    <property type="entry name" value="PHOSPHATE REGULON SENSOR PROTEIN PHOR"/>
    <property type="match status" value="1"/>
</dbReference>
<dbReference type="GO" id="GO:0004721">
    <property type="term" value="F:phosphoprotein phosphatase activity"/>
    <property type="evidence" value="ECO:0007669"/>
    <property type="project" value="TreeGrafter"/>
</dbReference>
<dbReference type="InterPro" id="IPR003594">
    <property type="entry name" value="HATPase_dom"/>
</dbReference>
<keyword evidence="4" id="KW-0597">Phosphoprotein</keyword>
<sequence length="438" mass="49187">MIKRLRRKFVLIAAASVLAVELIVVGLINVINIGEMHKRQTQLMNILCENDGDFPEFGMWREQMYNNGSVPGGGRFFPPDMNGENKRFPDLGFKLNEETRYQTRYFYVRYNRELEPVEINTGHVAAVTSAEALSYAEEVSLSGKTSGFQGNYRFEVRDTIGGKLFVFLDCREDIRTQRLFLLISAAISIGGWLLVCLLIIVCSRFAVRPFIENYEKQKMFITDAGHEIKTPLAIIQANTEVIEMLSEPSEWTVSIKNQIERLNGLIADLLRLSRMDEESVKLVFAEFDLSNAFADIAGPFRTLAENKGLSLAISTQEGIRMNGDESSIRQLVSILTENAVKYCDACGSIEASVEKTSSGRHAVIRVKNDCAEPPSQPERLFDRFYRADKSRKREDGETKSGYGIGLSVAKAVTESHKGKISCKAEDGKIVFTVKLRCL</sequence>
<dbReference type="InterPro" id="IPR050351">
    <property type="entry name" value="BphY/WalK/GraS-like"/>
</dbReference>
<dbReference type="EC" id="2.7.13.3" evidence="3"/>
<feature type="transmembrane region" description="Helical" evidence="8">
    <location>
        <begin position="179"/>
        <end position="207"/>
    </location>
</feature>
<dbReference type="OrthoDB" id="9813151at2"/>
<dbReference type="AlphaFoldDB" id="A0A1H7MA15"/>
<dbReference type="Pfam" id="PF00512">
    <property type="entry name" value="HisKA"/>
    <property type="match status" value="1"/>
</dbReference>
<dbReference type="SMART" id="SM00388">
    <property type="entry name" value="HisKA"/>
    <property type="match status" value="1"/>
</dbReference>
<evidence type="ECO:0000256" key="7">
    <source>
        <dbReference type="ARBA" id="ARBA00023012"/>
    </source>
</evidence>
<evidence type="ECO:0000259" key="9">
    <source>
        <dbReference type="PROSITE" id="PS50109"/>
    </source>
</evidence>
<gene>
    <name evidence="10" type="ORF">SAMN05216469_11141</name>
</gene>
<organism evidence="10 11">
    <name type="scientific">Ruminococcus albus</name>
    <dbReference type="NCBI Taxonomy" id="1264"/>
    <lineage>
        <taxon>Bacteria</taxon>
        <taxon>Bacillati</taxon>
        <taxon>Bacillota</taxon>
        <taxon>Clostridia</taxon>
        <taxon>Eubacteriales</taxon>
        <taxon>Oscillospiraceae</taxon>
        <taxon>Ruminococcus</taxon>
    </lineage>
</organism>
<dbReference type="GO" id="GO:0000155">
    <property type="term" value="F:phosphorelay sensor kinase activity"/>
    <property type="evidence" value="ECO:0007669"/>
    <property type="project" value="InterPro"/>
</dbReference>
<dbReference type="Pfam" id="PF02518">
    <property type="entry name" value="HATPase_c"/>
    <property type="match status" value="1"/>
</dbReference>
<reference evidence="10 11" key="1">
    <citation type="submission" date="2016-10" db="EMBL/GenBank/DDBJ databases">
        <authorList>
            <person name="de Groot N.N."/>
        </authorList>
    </citation>
    <scope>NUCLEOTIDE SEQUENCE [LARGE SCALE GENOMIC DNA]</scope>
    <source>
        <strain evidence="10 11">KH2T6</strain>
    </source>
</reference>
<evidence type="ECO:0000256" key="1">
    <source>
        <dbReference type="ARBA" id="ARBA00000085"/>
    </source>
</evidence>
<keyword evidence="7" id="KW-0902">Two-component regulatory system</keyword>
<keyword evidence="8" id="KW-1133">Transmembrane helix</keyword>
<dbReference type="Gene3D" id="3.30.565.10">
    <property type="entry name" value="Histidine kinase-like ATPase, C-terminal domain"/>
    <property type="match status" value="1"/>
</dbReference>
<dbReference type="SUPFAM" id="SSF55874">
    <property type="entry name" value="ATPase domain of HSP90 chaperone/DNA topoisomerase II/histidine kinase"/>
    <property type="match status" value="1"/>
</dbReference>
<evidence type="ECO:0000313" key="11">
    <source>
        <dbReference type="Proteomes" id="UP000186015"/>
    </source>
</evidence>
<evidence type="ECO:0000256" key="8">
    <source>
        <dbReference type="SAM" id="Phobius"/>
    </source>
</evidence>
<dbReference type="InterPro" id="IPR005467">
    <property type="entry name" value="His_kinase_dom"/>
</dbReference>
<evidence type="ECO:0000256" key="6">
    <source>
        <dbReference type="ARBA" id="ARBA00022777"/>
    </source>
</evidence>
<keyword evidence="6 10" id="KW-0418">Kinase</keyword>
<accession>A0A1H7MA15</accession>
<dbReference type="SUPFAM" id="SSF47384">
    <property type="entry name" value="Homodimeric domain of signal transducing histidine kinase"/>
    <property type="match status" value="1"/>
</dbReference>
<keyword evidence="8" id="KW-0812">Transmembrane</keyword>
<dbReference type="InterPro" id="IPR003661">
    <property type="entry name" value="HisK_dim/P_dom"/>
</dbReference>
<evidence type="ECO:0000313" key="10">
    <source>
        <dbReference type="EMBL" id="SEL08106.1"/>
    </source>
</evidence>
<dbReference type="Gene3D" id="1.10.287.130">
    <property type="match status" value="1"/>
</dbReference>
<dbReference type="EMBL" id="FOAT01000011">
    <property type="protein sequence ID" value="SEL08106.1"/>
    <property type="molecule type" value="Genomic_DNA"/>
</dbReference>
<protein>
    <recommendedName>
        <fullName evidence="3">histidine kinase</fullName>
        <ecNumber evidence="3">2.7.13.3</ecNumber>
    </recommendedName>
</protein>
<dbReference type="CDD" id="cd00082">
    <property type="entry name" value="HisKA"/>
    <property type="match status" value="1"/>
</dbReference>
<name>A0A1H7MA15_RUMAL</name>
<dbReference type="SMART" id="SM00387">
    <property type="entry name" value="HATPase_c"/>
    <property type="match status" value="1"/>
</dbReference>
<evidence type="ECO:0000256" key="3">
    <source>
        <dbReference type="ARBA" id="ARBA00012438"/>
    </source>
</evidence>
<feature type="domain" description="Histidine kinase" evidence="9">
    <location>
        <begin position="223"/>
        <end position="438"/>
    </location>
</feature>
<evidence type="ECO:0000256" key="2">
    <source>
        <dbReference type="ARBA" id="ARBA00004370"/>
    </source>
</evidence>